<dbReference type="PANTHER" id="PTHR12274">
    <property type="entry name" value="GRANULIN"/>
    <property type="match status" value="1"/>
</dbReference>
<dbReference type="SMART" id="SM00289">
    <property type="entry name" value="WR1"/>
    <property type="match status" value="3"/>
</dbReference>
<proteinExistence type="inferred from homology"/>
<dbReference type="InterPro" id="IPR000118">
    <property type="entry name" value="Granulin"/>
</dbReference>
<dbReference type="PROSITE" id="PS00799">
    <property type="entry name" value="GRANULINS"/>
    <property type="match status" value="2"/>
</dbReference>
<evidence type="ECO:0000256" key="5">
    <source>
        <dbReference type="SAM" id="SignalP"/>
    </source>
</evidence>
<dbReference type="OMA" id="VIRCDSK"/>
<dbReference type="Proteomes" id="UP000005226">
    <property type="component" value="Chromosome 12"/>
</dbReference>
<dbReference type="PANTHER" id="PTHR12274:SF3">
    <property type="entry name" value="PROGRANULIN"/>
    <property type="match status" value="1"/>
</dbReference>
<dbReference type="Pfam" id="PF00396">
    <property type="entry name" value="Granulin"/>
    <property type="match status" value="3"/>
</dbReference>
<feature type="domain" description="Granulins" evidence="6">
    <location>
        <begin position="53"/>
        <end position="66"/>
    </location>
</feature>
<dbReference type="PROSITE" id="PS51257">
    <property type="entry name" value="PROKAR_LIPOPROTEIN"/>
    <property type="match status" value="1"/>
</dbReference>
<evidence type="ECO:0000313" key="7">
    <source>
        <dbReference type="Ensembl" id="ENSTRUP00000038586.3"/>
    </source>
</evidence>
<keyword evidence="3" id="KW-0964">Secreted</keyword>
<reference evidence="7 8" key="1">
    <citation type="journal article" date="2011" name="Genome Biol. Evol.">
        <title>Integration of the genetic map and genome assembly of fugu facilitates insights into distinct features of genome evolution in teleosts and mammals.</title>
        <authorList>
            <person name="Kai W."/>
            <person name="Kikuchi K."/>
            <person name="Tohari S."/>
            <person name="Chew A.K."/>
            <person name="Tay A."/>
            <person name="Fujiwara A."/>
            <person name="Hosoya S."/>
            <person name="Suetake H."/>
            <person name="Naruse K."/>
            <person name="Brenner S."/>
            <person name="Suzuki Y."/>
            <person name="Venkatesh B."/>
        </authorList>
    </citation>
    <scope>NUCLEOTIDE SEQUENCE [LARGE SCALE GENOMIC DNA]</scope>
</reference>
<dbReference type="HOGENOM" id="CLU_066308_0_0_1"/>
<dbReference type="Gene3D" id="2.10.25.160">
    <property type="entry name" value="Granulin"/>
    <property type="match status" value="3"/>
</dbReference>
<accession>H2UNR5</accession>
<evidence type="ECO:0000256" key="1">
    <source>
        <dbReference type="ARBA" id="ARBA00004613"/>
    </source>
</evidence>
<feature type="domain" description="Granulins" evidence="6">
    <location>
        <begin position="152"/>
        <end position="165"/>
    </location>
</feature>
<dbReference type="SUPFAM" id="SSF57277">
    <property type="entry name" value="Granulin repeat"/>
    <property type="match status" value="2"/>
</dbReference>
<protein>
    <submittedName>
        <fullName evidence="7">Progranulin-like</fullName>
    </submittedName>
</protein>
<dbReference type="InterPro" id="IPR037277">
    <property type="entry name" value="Granulin_sf"/>
</dbReference>
<dbReference type="Ensembl" id="ENSTRUT00000038725.3">
    <property type="protein sequence ID" value="ENSTRUP00000038586.3"/>
    <property type="gene ID" value="ENSTRUG00000015106.3"/>
</dbReference>
<dbReference type="STRING" id="31033.ENSTRUP00000038586"/>
<dbReference type="InParanoid" id="H2UNR5"/>
<gene>
    <name evidence="7" type="primary">LOC101069841</name>
</gene>
<dbReference type="AlphaFoldDB" id="H2UNR5"/>
<reference evidence="7" key="2">
    <citation type="submission" date="2025-08" db="UniProtKB">
        <authorList>
            <consortium name="Ensembl"/>
        </authorList>
    </citation>
    <scope>IDENTIFICATION</scope>
</reference>
<evidence type="ECO:0000313" key="8">
    <source>
        <dbReference type="Proteomes" id="UP000005226"/>
    </source>
</evidence>
<dbReference type="KEGG" id="tru:101069841"/>
<feature type="signal peptide" evidence="5">
    <location>
        <begin position="1"/>
        <end position="20"/>
    </location>
</feature>
<evidence type="ECO:0000256" key="2">
    <source>
        <dbReference type="ARBA" id="ARBA00010093"/>
    </source>
</evidence>
<dbReference type="GeneTree" id="ENSGT00470000042293"/>
<evidence type="ECO:0000259" key="6">
    <source>
        <dbReference type="PROSITE" id="PS00799"/>
    </source>
</evidence>
<dbReference type="eggNOG" id="KOG4296">
    <property type="taxonomic scope" value="Eukaryota"/>
</dbReference>
<evidence type="ECO:0000256" key="3">
    <source>
        <dbReference type="ARBA" id="ARBA00022525"/>
    </source>
</evidence>
<keyword evidence="4" id="KW-1015">Disulfide bond</keyword>
<evidence type="ECO:0000256" key="4">
    <source>
        <dbReference type="ARBA" id="ARBA00023157"/>
    </source>
</evidence>
<keyword evidence="5" id="KW-0732">Signal</keyword>
<comment type="subcellular location">
    <subcellularLocation>
        <location evidence="1">Secreted</location>
    </subcellularLocation>
</comment>
<dbReference type="RefSeq" id="XP_003969441.2">
    <property type="nucleotide sequence ID" value="XM_003969392.3"/>
</dbReference>
<dbReference type="InterPro" id="IPR006150">
    <property type="entry name" value="Cys_repeat_1"/>
</dbReference>
<dbReference type="GO" id="GO:0005576">
    <property type="term" value="C:extracellular region"/>
    <property type="evidence" value="ECO:0007669"/>
    <property type="project" value="UniProtKB-SubCell"/>
</dbReference>
<feature type="chain" id="PRO_5030172439" evidence="5">
    <location>
        <begin position="21"/>
        <end position="284"/>
    </location>
</feature>
<reference evidence="7" key="3">
    <citation type="submission" date="2025-09" db="UniProtKB">
        <authorList>
            <consortium name="Ensembl"/>
        </authorList>
    </citation>
    <scope>IDENTIFICATION</scope>
</reference>
<dbReference type="OrthoDB" id="5949339at2759"/>
<dbReference type="GeneID" id="101069841"/>
<organism evidence="7 8">
    <name type="scientific">Takifugu rubripes</name>
    <name type="common">Japanese pufferfish</name>
    <name type="synonym">Fugu rubripes</name>
    <dbReference type="NCBI Taxonomy" id="31033"/>
    <lineage>
        <taxon>Eukaryota</taxon>
        <taxon>Metazoa</taxon>
        <taxon>Chordata</taxon>
        <taxon>Craniata</taxon>
        <taxon>Vertebrata</taxon>
        <taxon>Euteleostomi</taxon>
        <taxon>Actinopterygii</taxon>
        <taxon>Neopterygii</taxon>
        <taxon>Teleostei</taxon>
        <taxon>Neoteleostei</taxon>
        <taxon>Acanthomorphata</taxon>
        <taxon>Eupercaria</taxon>
        <taxon>Tetraodontiformes</taxon>
        <taxon>Tetradontoidea</taxon>
        <taxon>Tetraodontidae</taxon>
        <taxon>Takifugu</taxon>
    </lineage>
</organism>
<sequence length="284" mass="30995">MSKLTLCLVAGAILLGVVACVKCPDGHQCTDKETCCQGTKGYNCCPYPDAVCCSDKTHCCPSGYTCNLAEQMCEKQNLPWFRIPMVMEEAEKSSASVLPVYFSRGVEDSRVPAEEKSSVLCDNHYRCPDGTTCCRNLAGGWSCCPYSPGSCCQDGYHCCPMGYHCDPTYRYCLQQGLRYPFTARKQPPVVPAALIVASEERSGLLERPMMPLKKLSNDMQDAGGVQCDSTFVCPADMTCCKGPQGQWSCCPFRLGQCCADGQHCCEYGYTCSSSSVSCKKSFSQ</sequence>
<name>H2UNR5_TAKRU</name>
<keyword evidence="8" id="KW-1185">Reference proteome</keyword>
<dbReference type="SMART" id="SM00277">
    <property type="entry name" value="GRAN"/>
    <property type="match status" value="3"/>
</dbReference>
<comment type="similarity">
    <text evidence="2">Belongs to the granulin family.</text>
</comment>
<dbReference type="InterPro" id="IPR039036">
    <property type="entry name" value="Granulin_fam"/>
</dbReference>